<dbReference type="GO" id="GO:0017004">
    <property type="term" value="P:cytochrome complex assembly"/>
    <property type="evidence" value="ECO:0007669"/>
    <property type="project" value="UniProtKB-KW"/>
</dbReference>
<dbReference type="InterPro" id="IPR036249">
    <property type="entry name" value="Thioredoxin-like_sf"/>
</dbReference>
<dbReference type="Proteomes" id="UP001139521">
    <property type="component" value="Unassembled WGS sequence"/>
</dbReference>
<sequence length="379" mass="44107">MFKKWFLLLVFTSTFFFSFGQDLKFGDKAPEINPEEWFYTEDYFENISKPTLTIVDFWFTHCAPCVATIPDFNQIKAKYPFIKVISITFDDKEKVEEFSKKVALTYPVGIDSERKIISAFGVHGYPTTFIINEEGRIVWEGYPVGIQKKLEKILKNQNKLIPKEFQDQTNNILRQSNQESYSFSLKPHDIGMGASSSTNLTGTEAILLNKNLKDILFRYFGITSARIHSSDLNIEQAYDVKLNMSKPEVDGKNSLTLLKYNLLKELDIHLQGRDVEDNYYNLIILDNSKLVKSDDKFFGEGIYRNEYWKARGAKLNDIKNFIENYYNKLVELKTEDNTRYNFTLPIHNWEALISELKITYGIEMEQASGKMIVYDILKN</sequence>
<evidence type="ECO:0000313" key="8">
    <source>
        <dbReference type="Proteomes" id="UP001139521"/>
    </source>
</evidence>
<dbReference type="CDD" id="cd02966">
    <property type="entry name" value="TlpA_like_family"/>
    <property type="match status" value="1"/>
</dbReference>
<evidence type="ECO:0000256" key="4">
    <source>
        <dbReference type="ARBA" id="ARBA00023284"/>
    </source>
</evidence>
<organism evidence="7 8">
    <name type="scientific">Zunongwangia pacifica</name>
    <dbReference type="NCBI Taxonomy" id="2911062"/>
    <lineage>
        <taxon>Bacteria</taxon>
        <taxon>Pseudomonadati</taxon>
        <taxon>Bacteroidota</taxon>
        <taxon>Flavobacteriia</taxon>
        <taxon>Flavobacteriales</taxon>
        <taxon>Flavobacteriaceae</taxon>
        <taxon>Zunongwangia</taxon>
    </lineage>
</organism>
<dbReference type="PANTHER" id="PTHR42852">
    <property type="entry name" value="THIOL:DISULFIDE INTERCHANGE PROTEIN DSBE"/>
    <property type="match status" value="1"/>
</dbReference>
<feature type="signal peptide" evidence="5">
    <location>
        <begin position="1"/>
        <end position="20"/>
    </location>
</feature>
<comment type="caution">
    <text evidence="7">The sequence shown here is derived from an EMBL/GenBank/DDBJ whole genome shotgun (WGS) entry which is preliminary data.</text>
</comment>
<gene>
    <name evidence="7" type="ORF">L1967_10720</name>
</gene>
<evidence type="ECO:0000256" key="2">
    <source>
        <dbReference type="ARBA" id="ARBA00022748"/>
    </source>
</evidence>
<dbReference type="PROSITE" id="PS51352">
    <property type="entry name" value="THIOREDOXIN_2"/>
    <property type="match status" value="1"/>
</dbReference>
<keyword evidence="3" id="KW-1015">Disulfide bond</keyword>
<proteinExistence type="predicted"/>
<evidence type="ECO:0000256" key="3">
    <source>
        <dbReference type="ARBA" id="ARBA00023157"/>
    </source>
</evidence>
<dbReference type="GO" id="GO:0016209">
    <property type="term" value="F:antioxidant activity"/>
    <property type="evidence" value="ECO:0007669"/>
    <property type="project" value="InterPro"/>
</dbReference>
<feature type="chain" id="PRO_5040987025" evidence="5">
    <location>
        <begin position="21"/>
        <end position="379"/>
    </location>
</feature>
<dbReference type="GO" id="GO:0030313">
    <property type="term" value="C:cell envelope"/>
    <property type="evidence" value="ECO:0007669"/>
    <property type="project" value="UniProtKB-SubCell"/>
</dbReference>
<keyword evidence="4" id="KW-0676">Redox-active center</keyword>
<name>A0A9X1ZYJ4_9FLAO</name>
<reference evidence="7" key="1">
    <citation type="submission" date="2022-01" db="EMBL/GenBank/DDBJ databases">
        <title>Genome sequencing of Zunongwangia sp. M21534 genome.</title>
        <authorList>
            <person name="Chen Y."/>
            <person name="Dong C."/>
            <person name="Shao Z."/>
        </authorList>
    </citation>
    <scope>NUCLEOTIDE SEQUENCE</scope>
    <source>
        <strain evidence="7">MCCC M21534</strain>
    </source>
</reference>
<keyword evidence="5" id="KW-0732">Signal</keyword>
<dbReference type="Pfam" id="PF00578">
    <property type="entry name" value="AhpC-TSA"/>
    <property type="match status" value="1"/>
</dbReference>
<dbReference type="AlphaFoldDB" id="A0A9X1ZYJ4"/>
<accession>A0A9X1ZYJ4</accession>
<protein>
    <submittedName>
        <fullName evidence="7">TlpA family protein disulfide reductase</fullName>
    </submittedName>
</protein>
<dbReference type="EMBL" id="JAKHSK010000013">
    <property type="protein sequence ID" value="MCL6218771.1"/>
    <property type="molecule type" value="Genomic_DNA"/>
</dbReference>
<dbReference type="InterPro" id="IPR000866">
    <property type="entry name" value="AhpC/TSA"/>
</dbReference>
<evidence type="ECO:0000256" key="1">
    <source>
        <dbReference type="ARBA" id="ARBA00004196"/>
    </source>
</evidence>
<dbReference type="GO" id="GO:0016491">
    <property type="term" value="F:oxidoreductase activity"/>
    <property type="evidence" value="ECO:0007669"/>
    <property type="project" value="InterPro"/>
</dbReference>
<feature type="domain" description="Thioredoxin" evidence="6">
    <location>
        <begin position="23"/>
        <end position="162"/>
    </location>
</feature>
<dbReference type="PANTHER" id="PTHR42852:SF6">
    <property type="entry name" value="THIOL:DISULFIDE INTERCHANGE PROTEIN DSBE"/>
    <property type="match status" value="1"/>
</dbReference>
<dbReference type="RefSeq" id="WP_249601624.1">
    <property type="nucleotide sequence ID" value="NZ_JAKHSK010000013.1"/>
</dbReference>
<dbReference type="InterPro" id="IPR050553">
    <property type="entry name" value="Thioredoxin_ResA/DsbE_sf"/>
</dbReference>
<evidence type="ECO:0000313" key="7">
    <source>
        <dbReference type="EMBL" id="MCL6218771.1"/>
    </source>
</evidence>
<dbReference type="InterPro" id="IPR013766">
    <property type="entry name" value="Thioredoxin_domain"/>
</dbReference>
<evidence type="ECO:0000259" key="6">
    <source>
        <dbReference type="PROSITE" id="PS51352"/>
    </source>
</evidence>
<dbReference type="SUPFAM" id="SSF52833">
    <property type="entry name" value="Thioredoxin-like"/>
    <property type="match status" value="1"/>
</dbReference>
<dbReference type="Gene3D" id="3.40.30.10">
    <property type="entry name" value="Glutaredoxin"/>
    <property type="match status" value="1"/>
</dbReference>
<keyword evidence="8" id="KW-1185">Reference proteome</keyword>
<evidence type="ECO:0000256" key="5">
    <source>
        <dbReference type="SAM" id="SignalP"/>
    </source>
</evidence>
<comment type="subcellular location">
    <subcellularLocation>
        <location evidence="1">Cell envelope</location>
    </subcellularLocation>
</comment>
<keyword evidence="2" id="KW-0201">Cytochrome c-type biogenesis</keyword>